<sequence length="171" mass="20329">MKKIILLILLLILAFCVLITYKNKFKNELDNDTKEEFISISKDNNEKCSLASCGNTKLHPILDPKYNMREASKQCLLLEDHLNNTKKRCYDCIRKHFLVIDGLLEEAISLEKNNDKRTYYRDLHSNWIKFEKKFSKNPNNSENLDDISKEIRIFRKPLVEKYFDEVSNYED</sequence>
<organism evidence="1">
    <name type="scientific">viral metagenome</name>
    <dbReference type="NCBI Taxonomy" id="1070528"/>
    <lineage>
        <taxon>unclassified sequences</taxon>
        <taxon>metagenomes</taxon>
        <taxon>organismal metagenomes</taxon>
    </lineage>
</organism>
<protein>
    <submittedName>
        <fullName evidence="1">Uncharacterized protein</fullName>
    </submittedName>
</protein>
<accession>A0A6C0DZ94</accession>
<proteinExistence type="predicted"/>
<name>A0A6C0DZ94_9ZZZZ</name>
<dbReference type="EMBL" id="MN739702">
    <property type="protein sequence ID" value="QHT22094.1"/>
    <property type="molecule type" value="Genomic_DNA"/>
</dbReference>
<evidence type="ECO:0000313" key="1">
    <source>
        <dbReference type="EMBL" id="QHT22094.1"/>
    </source>
</evidence>
<dbReference type="AlphaFoldDB" id="A0A6C0DZ94"/>
<reference evidence="1" key="1">
    <citation type="journal article" date="2020" name="Nature">
        <title>Giant virus diversity and host interactions through global metagenomics.</title>
        <authorList>
            <person name="Schulz F."/>
            <person name="Roux S."/>
            <person name="Paez-Espino D."/>
            <person name="Jungbluth S."/>
            <person name="Walsh D.A."/>
            <person name="Denef V.J."/>
            <person name="McMahon K.D."/>
            <person name="Konstantinidis K.T."/>
            <person name="Eloe-Fadrosh E.A."/>
            <person name="Kyrpides N.C."/>
            <person name="Woyke T."/>
        </authorList>
    </citation>
    <scope>NUCLEOTIDE SEQUENCE</scope>
    <source>
        <strain evidence="1">GVMAG-M-3300023179-103</strain>
    </source>
</reference>